<gene>
    <name evidence="2" type="ORF">A2V92_05760</name>
</gene>
<dbReference type="SUPFAM" id="SSF52091">
    <property type="entry name" value="SpoIIaa-like"/>
    <property type="match status" value="1"/>
</dbReference>
<dbReference type="PANTHER" id="PTHR35849:SF1">
    <property type="entry name" value="INTERMEMBRANE PHOSPHOLIPID TRANSPORT SYSTEM BINDING PROTEIN MLAB"/>
    <property type="match status" value="1"/>
</dbReference>
<comment type="caution">
    <text evidence="2">The sequence shown here is derived from an EMBL/GenBank/DDBJ whole genome shotgun (WGS) entry which is preliminary data.</text>
</comment>
<dbReference type="InterPro" id="IPR052746">
    <property type="entry name" value="MlaB_ABC_Transporter"/>
</dbReference>
<reference evidence="2 3" key="1">
    <citation type="journal article" date="2016" name="Nat. Commun.">
        <title>Thousands of microbial genomes shed light on interconnected biogeochemical processes in an aquifer system.</title>
        <authorList>
            <person name="Anantharaman K."/>
            <person name="Brown C.T."/>
            <person name="Hug L.A."/>
            <person name="Sharon I."/>
            <person name="Castelle C.J."/>
            <person name="Probst A.J."/>
            <person name="Thomas B.C."/>
            <person name="Singh A."/>
            <person name="Wilkins M.J."/>
            <person name="Karaoz U."/>
            <person name="Brodie E.L."/>
            <person name="Williams K.H."/>
            <person name="Hubbard S.S."/>
            <person name="Banfield J.F."/>
        </authorList>
    </citation>
    <scope>NUCLEOTIDE SEQUENCE [LARGE SCALE GENOMIC DNA]</scope>
</reference>
<dbReference type="PANTHER" id="PTHR35849">
    <property type="entry name" value="BLR2341 PROTEIN"/>
    <property type="match status" value="1"/>
</dbReference>
<dbReference type="InterPro" id="IPR002645">
    <property type="entry name" value="STAS_dom"/>
</dbReference>
<dbReference type="InterPro" id="IPR036513">
    <property type="entry name" value="STAS_dom_sf"/>
</dbReference>
<sequence>MNGNGVVRRADGAIEVNGALTFETVPQFFAGSGDWLDGGPEALTVDLKNVTRVDSAGVALMLEWRERARAAGRELRFANLPEQVRHIIRVSGLDSAFV</sequence>
<dbReference type="Proteomes" id="UP000179344">
    <property type="component" value="Unassembled WGS sequence"/>
</dbReference>
<dbReference type="PROSITE" id="PS50801">
    <property type="entry name" value="STAS"/>
    <property type="match status" value="1"/>
</dbReference>
<dbReference type="EMBL" id="MFST01000022">
    <property type="protein sequence ID" value="OGI45058.1"/>
    <property type="molecule type" value="Genomic_DNA"/>
</dbReference>
<dbReference type="Gene3D" id="3.30.750.24">
    <property type="entry name" value="STAS domain"/>
    <property type="match status" value="1"/>
</dbReference>
<dbReference type="InterPro" id="IPR058548">
    <property type="entry name" value="MlaB-like_STAS"/>
</dbReference>
<protein>
    <recommendedName>
        <fullName evidence="1">STAS domain-containing protein</fullName>
    </recommendedName>
</protein>
<evidence type="ECO:0000313" key="3">
    <source>
        <dbReference type="Proteomes" id="UP000179344"/>
    </source>
</evidence>
<organism evidence="2 3">
    <name type="scientific">Candidatus Muproteobacteria bacterium RBG_16_65_31</name>
    <dbReference type="NCBI Taxonomy" id="1817759"/>
    <lineage>
        <taxon>Bacteria</taxon>
        <taxon>Pseudomonadati</taxon>
        <taxon>Pseudomonadota</taxon>
        <taxon>Candidatus Muproteobacteria</taxon>
    </lineage>
</organism>
<accession>A0A1F6TIZ9</accession>
<proteinExistence type="predicted"/>
<dbReference type="Pfam" id="PF13466">
    <property type="entry name" value="STAS_2"/>
    <property type="match status" value="1"/>
</dbReference>
<evidence type="ECO:0000313" key="2">
    <source>
        <dbReference type="EMBL" id="OGI45058.1"/>
    </source>
</evidence>
<feature type="domain" description="STAS" evidence="1">
    <location>
        <begin position="14"/>
        <end position="98"/>
    </location>
</feature>
<evidence type="ECO:0000259" key="1">
    <source>
        <dbReference type="PROSITE" id="PS50801"/>
    </source>
</evidence>
<dbReference type="CDD" id="cd07043">
    <property type="entry name" value="STAS_anti-anti-sigma_factors"/>
    <property type="match status" value="1"/>
</dbReference>
<name>A0A1F6TIZ9_9PROT</name>
<dbReference type="AlphaFoldDB" id="A0A1F6TIZ9"/>